<organism evidence="1 2">
    <name type="scientific">Pedobacter miscanthi</name>
    <dbReference type="NCBI Taxonomy" id="2259170"/>
    <lineage>
        <taxon>Bacteria</taxon>
        <taxon>Pseudomonadati</taxon>
        <taxon>Bacteroidota</taxon>
        <taxon>Sphingobacteriia</taxon>
        <taxon>Sphingobacteriales</taxon>
        <taxon>Sphingobacteriaceae</taxon>
        <taxon>Pedobacter</taxon>
    </lineage>
</organism>
<dbReference type="AlphaFoldDB" id="A0A366KYX3"/>
<keyword evidence="2" id="KW-1185">Reference proteome</keyword>
<gene>
    <name evidence="1" type="ORF">DRW42_13525</name>
</gene>
<protein>
    <submittedName>
        <fullName evidence="1">Uncharacterized protein</fullName>
    </submittedName>
</protein>
<dbReference type="EMBL" id="QNQU01000010">
    <property type="protein sequence ID" value="RBQ06788.1"/>
    <property type="molecule type" value="Genomic_DNA"/>
</dbReference>
<comment type="caution">
    <text evidence="1">The sequence shown here is derived from an EMBL/GenBank/DDBJ whole genome shotgun (WGS) entry which is preliminary data.</text>
</comment>
<proteinExistence type="predicted"/>
<dbReference type="Proteomes" id="UP000252081">
    <property type="component" value="Unassembled WGS sequence"/>
</dbReference>
<sequence length="96" mass="11189">MHHNIWSEFGSAKTLKLDRYRRNLQKACFENIIGMMTTKQGEATESDFYSVVRVDLDRLRTEIKKVIPRAGDKMASYHLKDRDQRIASLLKPNSSM</sequence>
<accession>A0A366KYX3</accession>
<evidence type="ECO:0000313" key="2">
    <source>
        <dbReference type="Proteomes" id="UP000252081"/>
    </source>
</evidence>
<reference evidence="1 2" key="1">
    <citation type="submission" date="2018-07" db="EMBL/GenBank/DDBJ databases">
        <title>A draft genome of a endophytic bacteria, a new species of Pedobacter.</title>
        <authorList>
            <person name="Zhang Z.D."/>
            <person name="Chen Z.J."/>
        </authorList>
    </citation>
    <scope>NUCLEOTIDE SEQUENCE [LARGE SCALE GENOMIC DNA]</scope>
    <source>
        <strain evidence="1 2">RS10</strain>
    </source>
</reference>
<name>A0A366KYX3_9SPHI</name>
<evidence type="ECO:0000313" key="1">
    <source>
        <dbReference type="EMBL" id="RBQ06788.1"/>
    </source>
</evidence>